<evidence type="ECO:0000313" key="4">
    <source>
        <dbReference type="EMBL" id="EDO46755.1"/>
    </source>
</evidence>
<dbReference type="InterPro" id="IPR035234">
    <property type="entry name" value="IgGFc-bd_N"/>
</dbReference>
<keyword evidence="2" id="KW-0812">Transmembrane</keyword>
<evidence type="ECO:0000256" key="1">
    <source>
        <dbReference type="SAM" id="MobiDB-lite"/>
    </source>
</evidence>
<evidence type="ECO:0000259" key="3">
    <source>
        <dbReference type="Pfam" id="PF17517"/>
    </source>
</evidence>
<reference evidence="4 5" key="1">
    <citation type="journal article" date="2007" name="Science">
        <title>Sea anemone genome reveals ancestral eumetazoan gene repertoire and genomic organization.</title>
        <authorList>
            <person name="Putnam N.H."/>
            <person name="Srivastava M."/>
            <person name="Hellsten U."/>
            <person name="Dirks B."/>
            <person name="Chapman J."/>
            <person name="Salamov A."/>
            <person name="Terry A."/>
            <person name="Shapiro H."/>
            <person name="Lindquist E."/>
            <person name="Kapitonov V.V."/>
            <person name="Jurka J."/>
            <person name="Genikhovich G."/>
            <person name="Grigoriev I.V."/>
            <person name="Lucas S.M."/>
            <person name="Steele R.E."/>
            <person name="Finnerty J.R."/>
            <person name="Technau U."/>
            <person name="Martindale M.Q."/>
            <person name="Rokhsar D.S."/>
        </authorList>
    </citation>
    <scope>NUCLEOTIDE SEQUENCE [LARGE SCALE GENOMIC DNA]</scope>
    <source>
        <strain evidence="5">CH2 X CH6</strain>
    </source>
</reference>
<accession>A7RNX7</accession>
<protein>
    <recommendedName>
        <fullName evidence="3">IgGFc-binding protein N-terminal domain-containing protein</fullName>
    </recommendedName>
</protein>
<sequence length="831" mass="92372">MEFDFARVFTMNGEALALFCLLTLNICSRYGVHTQGTHFIVGFIGSPSTNALNDAVMQIYIINAKNVTSRVLLRYYDEGKLITEKHEVEYNKRKIIDFQATRYIDHLKGTDRKGISIASDEPVSVYGLDRNYNVSGDFLLALPIIIGKTRYFYIVAGYYPETGGYSKLSVIAFGGKTNVSIKVKSTGYVFYGGLRISTDKEFVKTLDEMEAMSLYSNDGDFTGTEITANGPVSVYSGVMRYEQNSQYCTSLMSSQIPEVNDWGREFLLTPMRSYHYSLRIIAGFDNTVVTMGNSSGNVLDRGGFTEQRVPPGDGLSSVLCKQPCLVVKYTIYDSCYPISSHRIGKRFMMLVPPTSRYSSVVIFPAPEPISKYYKGELQYVSAVVKSIFVDGMRYNGRNLRSSSSWRSDQESEYSMWHLSLLLDSGSALSLYHIDPNVTFYVSTYYYGNAMCHGFPFGWNICPSKSQTQMDGIDNDCDGQIDEEVLNGIDDDGDGLVDEDVSAPPPSLTLPRNDTLETCSQSEIAKRLGEATGQPGNPNCSKKGGPAVISYSDTVLKTHGCTTTLRRTWTITDGCRNSVEKSQLITFSSPKPNITFPGNVTLSCSDSIDSSFTGRPLKLVNRCGNVLREHFEDVLVGQSRCPSETQVIQRRFVIAEDCGRSWTHVQKIVFEPERSLTESLKKRVTGVGAGLGVFLAVAIVIIVILLCFLKRRPPSPPPEPVPKPKSLDPSPQSLDPRTQSLNVSYQGLVFKNKDTDGAVGASSSHSYDEHRMDPLGKESGGDGEPGHEKQNDLLYENTEFQQVYANDLSNQDIWDHSSIEMDKNYNSIYEIQ</sequence>
<feature type="domain" description="IgGFc-binding protein N-terminal" evidence="3">
    <location>
        <begin position="141"/>
        <end position="442"/>
    </location>
</feature>
<evidence type="ECO:0000313" key="5">
    <source>
        <dbReference type="Proteomes" id="UP000001593"/>
    </source>
</evidence>
<feature type="region of interest" description="Disordered" evidence="1">
    <location>
        <begin position="714"/>
        <end position="737"/>
    </location>
</feature>
<dbReference type="OMA" id="NDCANIP"/>
<feature type="compositionally biased region" description="Basic and acidic residues" evidence="1">
    <location>
        <begin position="765"/>
        <end position="790"/>
    </location>
</feature>
<dbReference type="PANTHER" id="PTHR46534">
    <property type="entry name" value="IGGFC_BINDING DOMAIN-CONTAINING PROTEIN"/>
    <property type="match status" value="1"/>
</dbReference>
<gene>
    <name evidence="4" type="ORF">NEMVEDRAFT_v1g199896</name>
</gene>
<dbReference type="PhylomeDB" id="A7RNX7"/>
<feature type="transmembrane region" description="Helical" evidence="2">
    <location>
        <begin position="686"/>
        <end position="708"/>
    </location>
</feature>
<dbReference type="PANTHER" id="PTHR46534:SF1">
    <property type="entry name" value="IGGFC-BINDING PROTEIN N-TERMINAL DOMAIN-CONTAINING PROTEIN"/>
    <property type="match status" value="1"/>
</dbReference>
<dbReference type="HOGENOM" id="CLU_341399_0_0_1"/>
<keyword evidence="2" id="KW-1133">Transmembrane helix</keyword>
<evidence type="ECO:0000256" key="2">
    <source>
        <dbReference type="SAM" id="Phobius"/>
    </source>
</evidence>
<keyword evidence="2" id="KW-0472">Membrane</keyword>
<feature type="region of interest" description="Disordered" evidence="1">
    <location>
        <begin position="753"/>
        <end position="792"/>
    </location>
</feature>
<dbReference type="Proteomes" id="UP000001593">
    <property type="component" value="Unassembled WGS sequence"/>
</dbReference>
<keyword evidence="5" id="KW-1185">Reference proteome</keyword>
<proteinExistence type="predicted"/>
<name>A7RNX7_NEMVE</name>
<dbReference type="AlphaFoldDB" id="A7RNX7"/>
<dbReference type="InParanoid" id="A7RNX7"/>
<dbReference type="EMBL" id="DS469524">
    <property type="protein sequence ID" value="EDO46755.1"/>
    <property type="molecule type" value="Genomic_DNA"/>
</dbReference>
<dbReference type="Pfam" id="PF17517">
    <property type="entry name" value="IgGFc_binding"/>
    <property type="match status" value="1"/>
</dbReference>
<organism evidence="4 5">
    <name type="scientific">Nematostella vectensis</name>
    <name type="common">Starlet sea anemone</name>
    <dbReference type="NCBI Taxonomy" id="45351"/>
    <lineage>
        <taxon>Eukaryota</taxon>
        <taxon>Metazoa</taxon>
        <taxon>Cnidaria</taxon>
        <taxon>Anthozoa</taxon>
        <taxon>Hexacorallia</taxon>
        <taxon>Actiniaria</taxon>
        <taxon>Edwardsiidae</taxon>
        <taxon>Nematostella</taxon>
    </lineage>
</organism>